<dbReference type="RefSeq" id="WP_087737430.1">
    <property type="nucleotide sequence ID" value="NZ_CYGY02000056.1"/>
</dbReference>
<accession>A0A1N7SIC1</accession>
<name>A0A1N7SIC1_9BURK</name>
<evidence type="ECO:0000313" key="9">
    <source>
        <dbReference type="Proteomes" id="UP000195569"/>
    </source>
</evidence>
<gene>
    <name evidence="8" type="ORF">BN2476_560009</name>
</gene>
<dbReference type="OrthoDB" id="9802426at2"/>
<dbReference type="Gene3D" id="1.10.10.10">
    <property type="entry name" value="Winged helix-like DNA-binding domain superfamily/Winged helix DNA-binding domain"/>
    <property type="match status" value="1"/>
</dbReference>
<feature type="DNA-binding region" description="OmpR/PhoB-type" evidence="5">
    <location>
        <begin position="127"/>
        <end position="226"/>
    </location>
</feature>
<dbReference type="Pfam" id="PF00072">
    <property type="entry name" value="Response_reg"/>
    <property type="match status" value="1"/>
</dbReference>
<dbReference type="PROSITE" id="PS51755">
    <property type="entry name" value="OMPR_PHOB"/>
    <property type="match status" value="1"/>
</dbReference>
<keyword evidence="2" id="KW-0902">Two-component regulatory system</keyword>
<keyword evidence="3 5" id="KW-0238">DNA-binding</keyword>
<proteinExistence type="predicted"/>
<dbReference type="SMART" id="SM00448">
    <property type="entry name" value="REC"/>
    <property type="match status" value="1"/>
</dbReference>
<dbReference type="Proteomes" id="UP000195569">
    <property type="component" value="Unassembled WGS sequence"/>
</dbReference>
<evidence type="ECO:0000259" key="6">
    <source>
        <dbReference type="PROSITE" id="PS50110"/>
    </source>
</evidence>
<dbReference type="SUPFAM" id="SSF52172">
    <property type="entry name" value="CheY-like"/>
    <property type="match status" value="1"/>
</dbReference>
<evidence type="ECO:0000256" key="5">
    <source>
        <dbReference type="PROSITE-ProRule" id="PRU01091"/>
    </source>
</evidence>
<dbReference type="InterPro" id="IPR001867">
    <property type="entry name" value="OmpR/PhoB-type_DNA-bd"/>
</dbReference>
<comment type="caution">
    <text evidence="8">The sequence shown here is derived from an EMBL/GenBank/DDBJ whole genome shotgun (WGS) entry which is preliminary data.</text>
</comment>
<dbReference type="GO" id="GO:0032993">
    <property type="term" value="C:protein-DNA complex"/>
    <property type="evidence" value="ECO:0007669"/>
    <property type="project" value="TreeGrafter"/>
</dbReference>
<dbReference type="InterPro" id="IPR036388">
    <property type="entry name" value="WH-like_DNA-bd_sf"/>
</dbReference>
<evidence type="ECO:0000256" key="4">
    <source>
        <dbReference type="PROSITE-ProRule" id="PRU00169"/>
    </source>
</evidence>
<dbReference type="GO" id="GO:0006355">
    <property type="term" value="P:regulation of DNA-templated transcription"/>
    <property type="evidence" value="ECO:0007669"/>
    <property type="project" value="InterPro"/>
</dbReference>
<dbReference type="Pfam" id="PF00486">
    <property type="entry name" value="Trans_reg_C"/>
    <property type="match status" value="1"/>
</dbReference>
<dbReference type="InterPro" id="IPR011006">
    <property type="entry name" value="CheY-like_superfamily"/>
</dbReference>
<dbReference type="InterPro" id="IPR039420">
    <property type="entry name" value="WalR-like"/>
</dbReference>
<sequence length="237" mass="26652">MHIAILQSDAALAKHLEVSLVDAGHTCTRQEDGLSMLRMLSRSSVDLLVLDWRVGRLSGADMLRNIRATGDTRMPVIFASRDNSDESAMRALTLGADDYIGLPVNLSLFRLRVDALLRRSYPQTTDDTEYQLGPYRFNRNRLMVSFQGESVTLSDTQFRVAELLFSNIGRLLSRDHIFATIWGREFVEATRTIDSHVSRIRSLLKIDGSSGFEIQSVYKIGYRLTDLRAANADVVVP</sequence>
<feature type="domain" description="Response regulatory" evidence="6">
    <location>
        <begin position="2"/>
        <end position="117"/>
    </location>
</feature>
<dbReference type="EMBL" id="CYGY02000056">
    <property type="protein sequence ID" value="SIT47143.1"/>
    <property type="molecule type" value="Genomic_DNA"/>
</dbReference>
<protein>
    <submittedName>
        <fullName evidence="8">Response regulator with CheY-like receiver domain and winged-helix DNA-binding domain</fullName>
    </submittedName>
</protein>
<dbReference type="AlphaFoldDB" id="A0A1N7SIC1"/>
<evidence type="ECO:0000256" key="2">
    <source>
        <dbReference type="ARBA" id="ARBA00023012"/>
    </source>
</evidence>
<evidence type="ECO:0000259" key="7">
    <source>
        <dbReference type="PROSITE" id="PS51755"/>
    </source>
</evidence>
<dbReference type="SMART" id="SM00862">
    <property type="entry name" value="Trans_reg_C"/>
    <property type="match status" value="1"/>
</dbReference>
<dbReference type="Gene3D" id="3.40.50.2300">
    <property type="match status" value="1"/>
</dbReference>
<reference evidence="8" key="1">
    <citation type="submission" date="2016-12" db="EMBL/GenBank/DDBJ databases">
        <authorList>
            <person name="Moulin L."/>
        </authorList>
    </citation>
    <scope>NUCLEOTIDE SEQUENCE [LARGE SCALE GENOMIC DNA]</scope>
    <source>
        <strain evidence="8">STM 7183</strain>
    </source>
</reference>
<organism evidence="8 9">
    <name type="scientific">Paraburkholderia piptadeniae</name>
    <dbReference type="NCBI Taxonomy" id="1701573"/>
    <lineage>
        <taxon>Bacteria</taxon>
        <taxon>Pseudomonadati</taxon>
        <taxon>Pseudomonadota</taxon>
        <taxon>Betaproteobacteria</taxon>
        <taxon>Burkholderiales</taxon>
        <taxon>Burkholderiaceae</taxon>
        <taxon>Paraburkholderia</taxon>
    </lineage>
</organism>
<evidence type="ECO:0000256" key="1">
    <source>
        <dbReference type="ARBA" id="ARBA00022553"/>
    </source>
</evidence>
<dbReference type="GO" id="GO:0000156">
    <property type="term" value="F:phosphorelay response regulator activity"/>
    <property type="evidence" value="ECO:0007669"/>
    <property type="project" value="TreeGrafter"/>
</dbReference>
<feature type="modified residue" description="4-aspartylphosphate" evidence="4">
    <location>
        <position position="51"/>
    </location>
</feature>
<dbReference type="GO" id="GO:0005829">
    <property type="term" value="C:cytosol"/>
    <property type="evidence" value="ECO:0007669"/>
    <property type="project" value="TreeGrafter"/>
</dbReference>
<dbReference type="PANTHER" id="PTHR48111">
    <property type="entry name" value="REGULATOR OF RPOS"/>
    <property type="match status" value="1"/>
</dbReference>
<evidence type="ECO:0000313" key="8">
    <source>
        <dbReference type="EMBL" id="SIT47143.1"/>
    </source>
</evidence>
<dbReference type="GO" id="GO:0000976">
    <property type="term" value="F:transcription cis-regulatory region binding"/>
    <property type="evidence" value="ECO:0007669"/>
    <property type="project" value="TreeGrafter"/>
</dbReference>
<dbReference type="InterPro" id="IPR001789">
    <property type="entry name" value="Sig_transdc_resp-reg_receiver"/>
</dbReference>
<dbReference type="CDD" id="cd00383">
    <property type="entry name" value="trans_reg_C"/>
    <property type="match status" value="1"/>
</dbReference>
<dbReference type="PANTHER" id="PTHR48111:SF40">
    <property type="entry name" value="PHOSPHATE REGULON TRANSCRIPTIONAL REGULATORY PROTEIN PHOB"/>
    <property type="match status" value="1"/>
</dbReference>
<keyword evidence="9" id="KW-1185">Reference proteome</keyword>
<evidence type="ECO:0000256" key="3">
    <source>
        <dbReference type="ARBA" id="ARBA00023125"/>
    </source>
</evidence>
<dbReference type="PROSITE" id="PS50110">
    <property type="entry name" value="RESPONSE_REGULATORY"/>
    <property type="match status" value="1"/>
</dbReference>
<feature type="domain" description="OmpR/PhoB-type" evidence="7">
    <location>
        <begin position="127"/>
        <end position="226"/>
    </location>
</feature>
<keyword evidence="1 4" id="KW-0597">Phosphoprotein</keyword>